<dbReference type="InterPro" id="IPR036770">
    <property type="entry name" value="Ankyrin_rpt-contain_sf"/>
</dbReference>
<evidence type="ECO:0000313" key="7">
    <source>
        <dbReference type="Proteomes" id="UP000624244"/>
    </source>
</evidence>
<sequence>MCEGGAETVPGEEVQTKPWISNVGPDGRADENGKHQVSVSTSVIEGDSGAFGIMLEVTCCAQVGIVGECSRHQVSEVAEMKGSGHIASPLTTVLTASSRSYSYLSGEAGSATDHSGPVGVVNHADGGWRPNQTAPYVFLHVDARTLIPWLPTLDSVSIAMMQRRVGLNELIQASGVTPLGQRQAILPAPTQPAIVASEEDHAQARNILLERRAKPAESKKGLKSIFKSSKDKDKSQDAALFSQDELDQALSAVICDATTGPGLIQAFLSLGAKVNIIETLDKKKKSGTQANTSLRRRSTVLQQAASLRKADGVNILASSGADQTTLDEALKAALSTNDHACITELLRHGANLNNFPNALANAVRSNDLNLVRLLLRAPKPLRPDIISSCLPAAVEQTSDATISLLIIYGADPNFDTASALNMAIGRQYYKVAVALVAGPIRLTTSNLQHSLDTTMRLPTRQATLQFLQLLFCCGLPPDSRGLSDFLICVVRGNDAAGARMMISYGVSTTTNEAECLREALANSNWAIVDAILQTPLAQQHAVAALTALPRNIPQPDRFRVVSALLQKGVKGRPLGPLLTQATKERDYQLVELLLGADAPVGSGDGGALHAAVFNKDHQALKLLLNTRPSPESLGEVFRLLQNGFTASERRDFSRLLLEHGARGPGVDHALVDAIADTSSTRDGALVTDLVRKGASVDYDNGRVFSLAVAQADMSLLRLLCNARPKPLSTSAALPLVFESHAGRHAKALEIIELLLSHGVEEEPAGQALQLAIKGGPSNIDIIERILTASPSLLSLAFKHATAIDDPQKKAPILDALLKLGVPQESLDQALAAETRHAVSTKDTTSTKLLLGQGASVSHNDGEALSVAVASGDSSLTALLLSGKHQASRPSLTRAFQTLFTDKNLSLAENKKNANQLAQELLNRGVDKPAINTALCAVLSSEHDSNNTEPLVDLLLSHNADVNTADGACFVLATQKHSHTIFEKLMLHNPQFNVIVPALLSSKLQDEVVFSAIQSCFDSGFTIDEMATGNNKMPILVTAMTVYPRNAALITLLLSHGLNPNVSVPTVLHPAAGPETVPALYWALAQPQKRISDAVVSALVEASASVSDISPISETTVLMLAAREGRHGILTALLERSPDVDARDKWNKSAMFYASGSLSGEALVKTLAPHTTENDGSIHESARELNVEAVKALLEHGHDPNYPSRLHGGRNALGELCLNATVITPTHRSRLRQVIRLLLSNGANAKFRARNEKSSIILALDNPYSALPITETLLETDIWKDLNDPSHIYHDPASNLHYSPYSYVDLLPTPSRTPIRPALLDLLRDKACIPVYYSSSALQPVGATGLPAPIAALVDKQKDHDLSIRHEKEKFEHQRSMHELSHKDSLRRKSEALDADLTRQAKATKQYTLLEQQKHEFEVQRLREAERTRRAEKAAWHALLTEQEREAAARRAEVEERKVRDAMSAELKMIEQRKMEVEHRAGVERKMLQEKEEFYERNVRRQREVRQIEGGNAGTAQWGTVD</sequence>
<dbReference type="PANTHER" id="PTHR24123:SF33">
    <property type="entry name" value="PROTEIN HOS4"/>
    <property type="match status" value="1"/>
</dbReference>
<dbReference type="InterPro" id="IPR051165">
    <property type="entry name" value="Multifunctional_ANK_Repeat"/>
</dbReference>
<dbReference type="PANTHER" id="PTHR24123">
    <property type="entry name" value="ANKYRIN REPEAT-CONTAINING"/>
    <property type="match status" value="1"/>
</dbReference>
<evidence type="ECO:0000256" key="1">
    <source>
        <dbReference type="ARBA" id="ARBA00022737"/>
    </source>
</evidence>
<name>A0A8H5ZCN3_COCSA</name>
<evidence type="ECO:0008006" key="8">
    <source>
        <dbReference type="Google" id="ProtNLM"/>
    </source>
</evidence>
<evidence type="ECO:0000256" key="5">
    <source>
        <dbReference type="SAM" id="MobiDB-lite"/>
    </source>
</evidence>
<gene>
    <name evidence="6" type="ORF">GGP41_004914</name>
</gene>
<protein>
    <recommendedName>
        <fullName evidence="8">Ankyrin repeat protein</fullName>
    </recommendedName>
</protein>
<evidence type="ECO:0000313" key="6">
    <source>
        <dbReference type="EMBL" id="KAF5846865.1"/>
    </source>
</evidence>
<keyword evidence="4" id="KW-0175">Coiled coil</keyword>
<dbReference type="Gene3D" id="1.25.40.20">
    <property type="entry name" value="Ankyrin repeat-containing domain"/>
    <property type="match status" value="5"/>
</dbReference>
<organism evidence="6 7">
    <name type="scientific">Cochliobolus sativus</name>
    <name type="common">Common root rot and spot blotch fungus</name>
    <name type="synonym">Bipolaris sorokiniana</name>
    <dbReference type="NCBI Taxonomy" id="45130"/>
    <lineage>
        <taxon>Eukaryota</taxon>
        <taxon>Fungi</taxon>
        <taxon>Dikarya</taxon>
        <taxon>Ascomycota</taxon>
        <taxon>Pezizomycotina</taxon>
        <taxon>Dothideomycetes</taxon>
        <taxon>Pleosporomycetidae</taxon>
        <taxon>Pleosporales</taxon>
        <taxon>Pleosporineae</taxon>
        <taxon>Pleosporaceae</taxon>
        <taxon>Bipolaris</taxon>
    </lineage>
</organism>
<feature type="coiled-coil region" evidence="4">
    <location>
        <begin position="1459"/>
        <end position="1504"/>
    </location>
</feature>
<keyword evidence="1" id="KW-0677">Repeat</keyword>
<reference evidence="6" key="1">
    <citation type="submission" date="2019-11" db="EMBL/GenBank/DDBJ databases">
        <title>Bipolaris sorokiniana Genome sequencing.</title>
        <authorList>
            <person name="Wang H."/>
        </authorList>
    </citation>
    <scope>NUCLEOTIDE SEQUENCE</scope>
</reference>
<evidence type="ECO:0000256" key="4">
    <source>
        <dbReference type="SAM" id="Coils"/>
    </source>
</evidence>
<dbReference type="InterPro" id="IPR002110">
    <property type="entry name" value="Ankyrin_rpt"/>
</dbReference>
<dbReference type="SUPFAM" id="SSF48403">
    <property type="entry name" value="Ankyrin repeat"/>
    <property type="match status" value="3"/>
</dbReference>
<dbReference type="Pfam" id="PF12796">
    <property type="entry name" value="Ank_2"/>
    <property type="match status" value="1"/>
</dbReference>
<dbReference type="SMART" id="SM00248">
    <property type="entry name" value="ANK"/>
    <property type="match status" value="10"/>
</dbReference>
<feature type="region of interest" description="Disordered" evidence="5">
    <location>
        <begin position="1"/>
        <end position="35"/>
    </location>
</feature>
<feature type="repeat" description="ANK" evidence="3">
    <location>
        <begin position="1112"/>
        <end position="1144"/>
    </location>
</feature>
<dbReference type="Proteomes" id="UP000624244">
    <property type="component" value="Unassembled WGS sequence"/>
</dbReference>
<accession>A0A8H5ZCN3</accession>
<dbReference type="EMBL" id="WNKQ01000015">
    <property type="protein sequence ID" value="KAF5846865.1"/>
    <property type="molecule type" value="Genomic_DNA"/>
</dbReference>
<dbReference type="PROSITE" id="PS50088">
    <property type="entry name" value="ANK_REPEAT"/>
    <property type="match status" value="1"/>
</dbReference>
<comment type="caution">
    <text evidence="6">The sequence shown here is derived from an EMBL/GenBank/DDBJ whole genome shotgun (WGS) entry which is preliminary data.</text>
</comment>
<proteinExistence type="predicted"/>
<keyword evidence="2 3" id="KW-0040">ANK repeat</keyword>
<evidence type="ECO:0000256" key="2">
    <source>
        <dbReference type="ARBA" id="ARBA00023043"/>
    </source>
</evidence>
<evidence type="ECO:0000256" key="3">
    <source>
        <dbReference type="PROSITE-ProRule" id="PRU00023"/>
    </source>
</evidence>